<dbReference type="SUPFAM" id="SSF48008">
    <property type="entry name" value="GntR ligand-binding domain-like"/>
    <property type="match status" value="1"/>
</dbReference>
<dbReference type="HOGENOM" id="CLU_017584_5_4_4"/>
<protein>
    <submittedName>
        <fullName evidence="6">Transcriptional regulator, GntR family</fullName>
    </submittedName>
</protein>
<dbReference type="PROSITE" id="PS50949">
    <property type="entry name" value="HTH_GNTR"/>
    <property type="match status" value="1"/>
</dbReference>
<dbReference type="SMART" id="SM00345">
    <property type="entry name" value="HTH_GNTR"/>
    <property type="match status" value="1"/>
</dbReference>
<dbReference type="eggNOG" id="COG1802">
    <property type="taxonomic scope" value="Bacteria"/>
</dbReference>
<gene>
    <name evidence="6" type="ordered locus">Reut_C6220</name>
</gene>
<dbReference type="SMART" id="SM00895">
    <property type="entry name" value="FCD"/>
    <property type="match status" value="1"/>
</dbReference>
<dbReference type="InterPro" id="IPR036390">
    <property type="entry name" value="WH_DNA-bd_sf"/>
</dbReference>
<dbReference type="InterPro" id="IPR011711">
    <property type="entry name" value="GntR_C"/>
</dbReference>
<evidence type="ECO:0000259" key="5">
    <source>
        <dbReference type="PROSITE" id="PS50949"/>
    </source>
</evidence>
<reference evidence="6" key="1">
    <citation type="submission" date="2005-08" db="EMBL/GenBank/DDBJ databases">
        <title>Complete sequence of a megaplasmid of Ralstonia eutropha JMP134.</title>
        <authorList>
            <person name="Copeland A."/>
            <person name="Lucas S."/>
            <person name="Lapidus A."/>
            <person name="Barry K."/>
            <person name="Detter J.C."/>
            <person name="Glavina T."/>
            <person name="Hammon N."/>
            <person name="Israni S."/>
            <person name="Pitluck S."/>
            <person name="Goltsman E."/>
            <person name="Martinez M."/>
            <person name="Vergez L."/>
            <person name="Larimer F."/>
            <person name="Land M."/>
            <person name="Lykidis A."/>
            <person name="Richardson P."/>
        </authorList>
    </citation>
    <scope>NUCLEOTIDE SEQUENCE [LARGE SCALE GENOMIC DNA]</scope>
    <source>
        <strain evidence="6">JMP134</strain>
        <plasmid evidence="6">megaplasmid</plasmid>
    </source>
</reference>
<dbReference type="PANTHER" id="PTHR43537:SF39">
    <property type="entry name" value="HTH-TYPE TRANSCRIPTIONAL REGULATOR MCBR"/>
    <property type="match status" value="1"/>
</dbReference>
<dbReference type="GO" id="GO:0003700">
    <property type="term" value="F:DNA-binding transcription factor activity"/>
    <property type="evidence" value="ECO:0007669"/>
    <property type="project" value="InterPro"/>
</dbReference>
<dbReference type="Pfam" id="PF00392">
    <property type="entry name" value="GntR"/>
    <property type="match status" value="1"/>
</dbReference>
<dbReference type="InterPro" id="IPR000524">
    <property type="entry name" value="Tscrpt_reg_HTH_GntR"/>
</dbReference>
<dbReference type="Pfam" id="PF07729">
    <property type="entry name" value="FCD"/>
    <property type="match status" value="1"/>
</dbReference>
<keyword evidence="6" id="KW-0614">Plasmid</keyword>
<evidence type="ECO:0000256" key="1">
    <source>
        <dbReference type="ARBA" id="ARBA00023015"/>
    </source>
</evidence>
<dbReference type="DNASU" id="3607847"/>
<evidence type="ECO:0000256" key="4">
    <source>
        <dbReference type="SAM" id="MobiDB-lite"/>
    </source>
</evidence>
<dbReference type="Gene3D" id="1.20.120.530">
    <property type="entry name" value="GntR ligand-binding domain-like"/>
    <property type="match status" value="1"/>
</dbReference>
<organism evidence="6">
    <name type="scientific">Cupriavidus pinatubonensis (strain JMP 134 / LMG 1197)</name>
    <name type="common">Cupriavidus necator (strain JMP 134)</name>
    <dbReference type="NCBI Taxonomy" id="264198"/>
    <lineage>
        <taxon>Bacteria</taxon>
        <taxon>Pseudomonadati</taxon>
        <taxon>Pseudomonadota</taxon>
        <taxon>Betaproteobacteria</taxon>
        <taxon>Burkholderiales</taxon>
        <taxon>Burkholderiaceae</taxon>
        <taxon>Cupriavidus</taxon>
    </lineage>
</organism>
<dbReference type="PANTHER" id="PTHR43537">
    <property type="entry name" value="TRANSCRIPTIONAL REGULATOR, GNTR FAMILY"/>
    <property type="match status" value="1"/>
</dbReference>
<geneLocation type="plasmid" evidence="6">
    <name>megaplasmid</name>
</geneLocation>
<accession>Q46MU6</accession>
<dbReference type="SUPFAM" id="SSF46785">
    <property type="entry name" value="Winged helix' DNA-binding domain"/>
    <property type="match status" value="1"/>
</dbReference>
<feature type="domain" description="HTH gntR-type" evidence="5">
    <location>
        <begin position="28"/>
        <end position="95"/>
    </location>
</feature>
<feature type="region of interest" description="Disordered" evidence="4">
    <location>
        <begin position="1"/>
        <end position="20"/>
    </location>
</feature>
<name>Q46MU6_CUPPJ</name>
<dbReference type="InterPro" id="IPR008920">
    <property type="entry name" value="TF_FadR/GntR_C"/>
</dbReference>
<dbReference type="InterPro" id="IPR036388">
    <property type="entry name" value="WH-like_DNA-bd_sf"/>
</dbReference>
<evidence type="ECO:0000256" key="3">
    <source>
        <dbReference type="ARBA" id="ARBA00023163"/>
    </source>
</evidence>
<dbReference type="AlphaFoldDB" id="Q46MU6"/>
<keyword evidence="2" id="KW-0238">DNA-binding</keyword>
<sequence>MGGLGEQGRQDKDEFDDDSPAVSRLTNVALRERAYAELANALRAGRFSPGSSVTIRGLAALLGTSTMPVREAVSRLVTEGALELQQNRTLRVPEVSIERLDDLIDTRATLEGRAAWLAAERMTQADFSKIKAAAEDYSHAVDAGDVPAAVEANEQLHFTIYRASHSELLVSLIEMLWLQSGPYLAAVMKQMQSTREILHDRGIMHHFNILAALAKRDPQASSDAVQSDIIDAAKWYKTQIFSADGTPILVPAPERKRRGRAPAPVE</sequence>
<keyword evidence="3" id="KW-0804">Transcription</keyword>
<dbReference type="Gene3D" id="1.10.10.10">
    <property type="entry name" value="Winged helix-like DNA-binding domain superfamily/Winged helix DNA-binding domain"/>
    <property type="match status" value="1"/>
</dbReference>
<evidence type="ECO:0000313" key="6">
    <source>
        <dbReference type="EMBL" id="AAZ65529.1"/>
    </source>
</evidence>
<dbReference type="KEGG" id="reu:Reut_C6220"/>
<proteinExistence type="predicted"/>
<keyword evidence="1" id="KW-0805">Transcription regulation</keyword>
<dbReference type="GO" id="GO:0003677">
    <property type="term" value="F:DNA binding"/>
    <property type="evidence" value="ECO:0007669"/>
    <property type="project" value="UniProtKB-KW"/>
</dbReference>
<evidence type="ECO:0000256" key="2">
    <source>
        <dbReference type="ARBA" id="ARBA00023125"/>
    </source>
</evidence>
<dbReference type="EMBL" id="CP000092">
    <property type="protein sequence ID" value="AAZ65529.1"/>
    <property type="molecule type" value="Genomic_DNA"/>
</dbReference>
<dbReference type="OrthoDB" id="7003764at2"/>